<accession>A0A1X0SC39</accession>
<dbReference type="AlphaFoldDB" id="A0A1X0SC39"/>
<protein>
    <submittedName>
        <fullName evidence="1">Uncharacterized protein</fullName>
    </submittedName>
</protein>
<sequence length="254" mass="28320">MSGNFDTSEVLYKMQSSLKQYKWKVSLENYVHVVLAATSILLLAPDKYPDELVRGSLSKMQAKLSLKALAQEGNEFKFVKALSALVTREDVNETELCKRFADPFLTGLFDNPDNGAKQSNGCIDCRPDLCITKSCGVKWGTDCGYDNDHCLMCIDLAGVIVLSKGALNKQCLDGILGIQLVGRTIMFYVLLLPAEGIYTLLQLVGVKTPDSLQSLSHFIIIDCKTSTVNLYVFQQLFSVLKDRKRPCHLKCRYN</sequence>
<dbReference type="Proteomes" id="UP000242381">
    <property type="component" value="Unassembled WGS sequence"/>
</dbReference>
<dbReference type="EMBL" id="KV921273">
    <property type="protein sequence ID" value="ORE21845.1"/>
    <property type="molecule type" value="Genomic_DNA"/>
</dbReference>
<dbReference type="OMA" id="RICIPSV"/>
<reference evidence="1 2" key="1">
    <citation type="journal article" date="2016" name="Proc. Natl. Acad. Sci. U.S.A.">
        <title>Lipid metabolic changes in an early divergent fungus govern the establishment of a mutualistic symbiosis with endobacteria.</title>
        <authorList>
            <person name="Lastovetsky O.A."/>
            <person name="Gaspar M.L."/>
            <person name="Mondo S.J."/>
            <person name="LaButti K.M."/>
            <person name="Sandor L."/>
            <person name="Grigoriev I.V."/>
            <person name="Henry S.A."/>
            <person name="Pawlowska T.E."/>
        </authorList>
    </citation>
    <scope>NUCLEOTIDE SEQUENCE [LARGE SCALE GENOMIC DNA]</scope>
    <source>
        <strain evidence="1 2">ATCC 11559</strain>
    </source>
</reference>
<evidence type="ECO:0000313" key="1">
    <source>
        <dbReference type="EMBL" id="ORE21845.1"/>
    </source>
</evidence>
<evidence type="ECO:0000313" key="2">
    <source>
        <dbReference type="Proteomes" id="UP000242381"/>
    </source>
</evidence>
<gene>
    <name evidence="1" type="ORF">BCV71DRAFT_273489</name>
</gene>
<proteinExistence type="predicted"/>
<dbReference type="VEuPathDB" id="FungiDB:BCV72DRAFT_252576"/>
<name>A0A1X0SC39_RHIZD</name>
<organism evidence="1 2">
    <name type="scientific">Rhizopus microsporus</name>
    <dbReference type="NCBI Taxonomy" id="58291"/>
    <lineage>
        <taxon>Eukaryota</taxon>
        <taxon>Fungi</taxon>
        <taxon>Fungi incertae sedis</taxon>
        <taxon>Mucoromycota</taxon>
        <taxon>Mucoromycotina</taxon>
        <taxon>Mucoromycetes</taxon>
        <taxon>Mucorales</taxon>
        <taxon>Mucorineae</taxon>
        <taxon>Rhizopodaceae</taxon>
        <taxon>Rhizopus</taxon>
    </lineage>
</organism>